<dbReference type="PROSITE" id="PS51000">
    <property type="entry name" value="HTH_DEOR_2"/>
    <property type="match status" value="1"/>
</dbReference>
<dbReference type="Pfam" id="PF13749">
    <property type="entry name" value="HATPase_c_4"/>
    <property type="match status" value="1"/>
</dbReference>
<dbReference type="Gene3D" id="1.10.10.10">
    <property type="entry name" value="Winged helix-like DNA-binding domain superfamily/Winged helix DNA-binding domain"/>
    <property type="match status" value="1"/>
</dbReference>
<dbReference type="EMBL" id="BARW01008147">
    <property type="protein sequence ID" value="GAI80962.1"/>
    <property type="molecule type" value="Genomic_DNA"/>
</dbReference>
<dbReference type="SUPFAM" id="SSF46785">
    <property type="entry name" value="Winged helix' DNA-binding domain"/>
    <property type="match status" value="1"/>
</dbReference>
<dbReference type="PANTHER" id="PTHR30595:SF6">
    <property type="entry name" value="SCHLAFEN ALBA-2 DOMAIN-CONTAINING PROTEIN"/>
    <property type="match status" value="1"/>
</dbReference>
<dbReference type="Pfam" id="PF08220">
    <property type="entry name" value="HTH_DeoR"/>
    <property type="match status" value="1"/>
</dbReference>
<dbReference type="Gene3D" id="3.30.565.60">
    <property type="match status" value="1"/>
</dbReference>
<dbReference type="InterPro" id="IPR038475">
    <property type="entry name" value="RecG_C_sf"/>
</dbReference>
<dbReference type="InterPro" id="IPR001034">
    <property type="entry name" value="DeoR_HTH"/>
</dbReference>
<reference evidence="4" key="1">
    <citation type="journal article" date="2014" name="Front. Microbiol.">
        <title>High frequency of phylogenetically diverse reductive dehalogenase-homologous genes in deep subseafloor sedimentary metagenomes.</title>
        <authorList>
            <person name="Kawai M."/>
            <person name="Futagami T."/>
            <person name="Toyoda A."/>
            <person name="Takaki Y."/>
            <person name="Nishi S."/>
            <person name="Hori S."/>
            <person name="Arai W."/>
            <person name="Tsubouchi T."/>
            <person name="Morono Y."/>
            <person name="Uchiyama I."/>
            <person name="Ito T."/>
            <person name="Fujiyama A."/>
            <person name="Inagaki F."/>
            <person name="Takami H."/>
        </authorList>
    </citation>
    <scope>NUCLEOTIDE SEQUENCE</scope>
    <source>
        <strain evidence="4">Expedition CK06-06</strain>
    </source>
</reference>
<comment type="caution">
    <text evidence="4">The sequence shown here is derived from an EMBL/GenBank/DDBJ whole genome shotgun (WGS) entry which is preliminary data.</text>
</comment>
<name>X1RJR0_9ZZZZ</name>
<dbReference type="PANTHER" id="PTHR30595">
    <property type="entry name" value="GLPR-RELATED TRANSCRIPTIONAL REPRESSOR"/>
    <property type="match status" value="1"/>
</dbReference>
<dbReference type="SMART" id="SM00420">
    <property type="entry name" value="HTH_DEOR"/>
    <property type="match status" value="1"/>
</dbReference>
<keyword evidence="1" id="KW-0805">Transcription regulation</keyword>
<dbReference type="InterPro" id="IPR036388">
    <property type="entry name" value="WH-like_DNA-bd_sf"/>
</dbReference>
<sequence>MIGWMERAGTGIKRIMDAMVRHGLKEPKFEFSERFFIATFKGHPREKLSEIAKGEEVIELNERQKKAIEYVKERGEITTSEYMKIANTSRRTAIRDLNNLVNSGILKIVGGVVGKDRRYIL</sequence>
<feature type="domain" description="HTH deoR-type" evidence="3">
    <location>
        <begin position="60"/>
        <end position="114"/>
    </location>
</feature>
<organism evidence="4">
    <name type="scientific">marine sediment metagenome</name>
    <dbReference type="NCBI Taxonomy" id="412755"/>
    <lineage>
        <taxon>unclassified sequences</taxon>
        <taxon>metagenomes</taxon>
        <taxon>ecological metagenomes</taxon>
    </lineage>
</organism>
<accession>X1RJR0</accession>
<evidence type="ECO:0000256" key="1">
    <source>
        <dbReference type="ARBA" id="ARBA00023015"/>
    </source>
</evidence>
<gene>
    <name evidence="4" type="ORF">S12H4_16793</name>
</gene>
<keyword evidence="2" id="KW-0804">Transcription</keyword>
<evidence type="ECO:0000313" key="4">
    <source>
        <dbReference type="EMBL" id="GAI80962.1"/>
    </source>
</evidence>
<dbReference type="GO" id="GO:0003700">
    <property type="term" value="F:DNA-binding transcription factor activity"/>
    <property type="evidence" value="ECO:0007669"/>
    <property type="project" value="InterPro"/>
</dbReference>
<evidence type="ECO:0000259" key="3">
    <source>
        <dbReference type="PROSITE" id="PS51000"/>
    </source>
</evidence>
<dbReference type="InterPro" id="IPR036390">
    <property type="entry name" value="WH_DNA-bd_sf"/>
</dbReference>
<dbReference type="AlphaFoldDB" id="X1RJR0"/>
<evidence type="ECO:0000256" key="2">
    <source>
        <dbReference type="ARBA" id="ARBA00023163"/>
    </source>
</evidence>
<proteinExistence type="predicted"/>
<protein>
    <recommendedName>
        <fullName evidence="3">HTH deoR-type domain-containing protein</fullName>
    </recommendedName>
</protein>